<organism evidence="1 2">
    <name type="scientific">Imperialibacter roseus</name>
    <dbReference type="NCBI Taxonomy" id="1324217"/>
    <lineage>
        <taxon>Bacteria</taxon>
        <taxon>Pseudomonadati</taxon>
        <taxon>Bacteroidota</taxon>
        <taxon>Cytophagia</taxon>
        <taxon>Cytophagales</taxon>
        <taxon>Flammeovirgaceae</taxon>
        <taxon>Imperialibacter</taxon>
    </lineage>
</organism>
<reference evidence="1 2" key="1">
    <citation type="journal article" date="2023" name="Microbiol. Resour. Announc.">
        <title>Complete Genome Sequence of Imperialibacter roseus strain P4T.</title>
        <authorList>
            <person name="Tizabi D.R."/>
            <person name="Bachvaroff T."/>
            <person name="Hill R.T."/>
        </authorList>
    </citation>
    <scope>NUCLEOTIDE SEQUENCE [LARGE SCALE GENOMIC DNA]</scope>
    <source>
        <strain evidence="1 2">P4T</strain>
    </source>
</reference>
<protein>
    <submittedName>
        <fullName evidence="1">Uncharacterized protein</fullName>
    </submittedName>
</protein>
<dbReference type="RefSeq" id="WP_317492099.1">
    <property type="nucleotide sequence ID" value="NZ_CP136051.1"/>
</dbReference>
<dbReference type="EMBL" id="CP136051">
    <property type="protein sequence ID" value="WOK09481.1"/>
    <property type="molecule type" value="Genomic_DNA"/>
</dbReference>
<evidence type="ECO:0000313" key="2">
    <source>
        <dbReference type="Proteomes" id="UP001302349"/>
    </source>
</evidence>
<proteinExistence type="predicted"/>
<evidence type="ECO:0000313" key="1">
    <source>
        <dbReference type="EMBL" id="WOK09481.1"/>
    </source>
</evidence>
<dbReference type="Proteomes" id="UP001302349">
    <property type="component" value="Chromosome"/>
</dbReference>
<gene>
    <name evidence="1" type="ORF">RT717_12605</name>
</gene>
<keyword evidence="2" id="KW-1185">Reference proteome</keyword>
<name>A0ABZ0IXF7_9BACT</name>
<accession>A0ABZ0IXF7</accession>
<sequence length="69" mass="8266">MSRHEDFERKINRSLNTMEAKISYLHEGMRGLQDSFKEFHEDITEYMAFSAEKYADHEKRLAALEKKVQ</sequence>